<reference evidence="1 2" key="1">
    <citation type="submission" date="2023-04" db="EMBL/GenBank/DDBJ databases">
        <title>Jannaschia ovalis sp. nov., a marine bacterium isolated from sea tidal flat.</title>
        <authorList>
            <person name="Kwon D.Y."/>
            <person name="Kim J.-J."/>
        </authorList>
    </citation>
    <scope>NUCLEOTIDE SEQUENCE [LARGE SCALE GENOMIC DNA]</scope>
    <source>
        <strain evidence="1 2">GRR-S6-38</strain>
    </source>
</reference>
<evidence type="ECO:0000313" key="1">
    <source>
        <dbReference type="EMBL" id="WGH78261.1"/>
    </source>
</evidence>
<protein>
    <submittedName>
        <fullName evidence="1">Uncharacterized protein</fullName>
    </submittedName>
</protein>
<dbReference type="EMBL" id="CP122537">
    <property type="protein sequence ID" value="WGH78261.1"/>
    <property type="molecule type" value="Genomic_DNA"/>
</dbReference>
<organism evidence="1 2">
    <name type="scientific">Jannaschia ovalis</name>
    <dbReference type="NCBI Taxonomy" id="3038773"/>
    <lineage>
        <taxon>Bacteria</taxon>
        <taxon>Pseudomonadati</taxon>
        <taxon>Pseudomonadota</taxon>
        <taxon>Alphaproteobacteria</taxon>
        <taxon>Rhodobacterales</taxon>
        <taxon>Roseobacteraceae</taxon>
        <taxon>Jannaschia</taxon>
    </lineage>
</organism>
<keyword evidence="2" id="KW-1185">Reference proteome</keyword>
<accession>A0ABY8LAD5</accession>
<proteinExistence type="predicted"/>
<dbReference type="Proteomes" id="UP001243420">
    <property type="component" value="Chromosome"/>
</dbReference>
<sequence length="74" mass="7813">MRDASPDARLDAALLAAHEAGDGARLIGLYAQAAERADAPARPFFLTQAWVHALEAGDTRAEALAAKLRAMGRL</sequence>
<evidence type="ECO:0000313" key="2">
    <source>
        <dbReference type="Proteomes" id="UP001243420"/>
    </source>
</evidence>
<dbReference type="RefSeq" id="WP_279965012.1">
    <property type="nucleotide sequence ID" value="NZ_CP122537.1"/>
</dbReference>
<gene>
    <name evidence="1" type="ORF">P8627_14705</name>
</gene>
<name>A0ABY8LAD5_9RHOB</name>